<comment type="caution">
    <text evidence="1">The sequence shown here is derived from an EMBL/GenBank/DDBJ whole genome shotgun (WGS) entry which is preliminary data.</text>
</comment>
<dbReference type="AlphaFoldDB" id="A0A8S1KTQ7"/>
<gene>
    <name evidence="1" type="ORF">PSON_ATCC_30995.1.T0100541</name>
</gene>
<sequence length="144" mass="17537">MFKTRKNCEKSFSNNDFQILKQKSYLNLKSDYLFDNIFINPKLIVQDQIENLIIQFPAQIDYSQLPQLLNINQLYQNNSQNKSSILFIAYQELKKYMLMELMFKMLFITVRLQTFQERNQDQYQQFSYKIKKFSQKRSIMLLQN</sequence>
<keyword evidence="2" id="KW-1185">Reference proteome</keyword>
<evidence type="ECO:0000313" key="1">
    <source>
        <dbReference type="EMBL" id="CAD8056953.1"/>
    </source>
</evidence>
<name>A0A8S1KTQ7_9CILI</name>
<dbReference type="EMBL" id="CAJJDN010000010">
    <property type="protein sequence ID" value="CAD8056953.1"/>
    <property type="molecule type" value="Genomic_DNA"/>
</dbReference>
<reference evidence="1" key="1">
    <citation type="submission" date="2021-01" db="EMBL/GenBank/DDBJ databases">
        <authorList>
            <consortium name="Genoscope - CEA"/>
            <person name="William W."/>
        </authorList>
    </citation>
    <scope>NUCLEOTIDE SEQUENCE</scope>
</reference>
<proteinExistence type="predicted"/>
<organism evidence="1 2">
    <name type="scientific">Paramecium sonneborni</name>
    <dbReference type="NCBI Taxonomy" id="65129"/>
    <lineage>
        <taxon>Eukaryota</taxon>
        <taxon>Sar</taxon>
        <taxon>Alveolata</taxon>
        <taxon>Ciliophora</taxon>
        <taxon>Intramacronucleata</taxon>
        <taxon>Oligohymenophorea</taxon>
        <taxon>Peniculida</taxon>
        <taxon>Parameciidae</taxon>
        <taxon>Paramecium</taxon>
    </lineage>
</organism>
<dbReference type="OrthoDB" id="194443at2759"/>
<dbReference type="Proteomes" id="UP000692954">
    <property type="component" value="Unassembled WGS sequence"/>
</dbReference>
<accession>A0A8S1KTQ7</accession>
<protein>
    <submittedName>
        <fullName evidence="1">Uncharacterized protein</fullName>
    </submittedName>
</protein>
<evidence type="ECO:0000313" key="2">
    <source>
        <dbReference type="Proteomes" id="UP000692954"/>
    </source>
</evidence>